<name>A0ABW1SZR9_9ACTN</name>
<evidence type="ECO:0000313" key="14">
    <source>
        <dbReference type="EMBL" id="MFC6237420.1"/>
    </source>
</evidence>
<dbReference type="Pfam" id="PF02518">
    <property type="entry name" value="HATPase_c"/>
    <property type="match status" value="1"/>
</dbReference>
<keyword evidence="15" id="KW-1185">Reference proteome</keyword>
<dbReference type="PANTHER" id="PTHR43395">
    <property type="entry name" value="SENSOR HISTIDINE KINASE CHEA"/>
    <property type="match status" value="1"/>
</dbReference>
<dbReference type="InterPro" id="IPR001789">
    <property type="entry name" value="Sig_transdc_resp-reg_receiver"/>
</dbReference>
<dbReference type="EMBL" id="JBHSTI010000008">
    <property type="protein sequence ID" value="MFC6237420.1"/>
    <property type="molecule type" value="Genomic_DNA"/>
</dbReference>
<feature type="region of interest" description="Disordered" evidence="9">
    <location>
        <begin position="597"/>
        <end position="620"/>
    </location>
</feature>
<feature type="domain" description="HPt" evidence="13">
    <location>
        <begin position="2"/>
        <end position="106"/>
    </location>
</feature>
<dbReference type="Pfam" id="PF00072">
    <property type="entry name" value="Response_reg"/>
    <property type="match status" value="1"/>
</dbReference>
<dbReference type="SUPFAM" id="SSF47226">
    <property type="entry name" value="Histidine-containing phosphotransfer domain, HPT domain"/>
    <property type="match status" value="1"/>
</dbReference>
<dbReference type="InterPro" id="IPR036890">
    <property type="entry name" value="HATPase_C_sf"/>
</dbReference>
<keyword evidence="4" id="KW-0808">Transferase</keyword>
<comment type="catalytic activity">
    <reaction evidence="1">
        <text>ATP + protein L-histidine = ADP + protein N-phospho-L-histidine.</text>
        <dbReference type="EC" id="2.7.13.3"/>
    </reaction>
</comment>
<evidence type="ECO:0000256" key="6">
    <source>
        <dbReference type="ARBA" id="ARBA00023012"/>
    </source>
</evidence>
<dbReference type="InterPro" id="IPR011006">
    <property type="entry name" value="CheY-like_superfamily"/>
</dbReference>
<dbReference type="PANTHER" id="PTHR43395:SF8">
    <property type="entry name" value="HISTIDINE KINASE"/>
    <property type="match status" value="1"/>
</dbReference>
<dbReference type="EC" id="2.7.13.3" evidence="2"/>
<proteinExistence type="predicted"/>
<evidence type="ECO:0000259" key="10">
    <source>
        <dbReference type="PROSITE" id="PS50109"/>
    </source>
</evidence>
<keyword evidence="3 8" id="KW-0597">Phosphoprotein</keyword>
<dbReference type="InterPro" id="IPR036641">
    <property type="entry name" value="HPT_dom_sf"/>
</dbReference>
<keyword evidence="6" id="KW-0902">Two-component regulatory system</keyword>
<dbReference type="InterPro" id="IPR005467">
    <property type="entry name" value="His_kinase_dom"/>
</dbReference>
<dbReference type="Gene3D" id="2.30.30.40">
    <property type="entry name" value="SH3 Domains"/>
    <property type="match status" value="1"/>
</dbReference>
<dbReference type="CDD" id="cd00088">
    <property type="entry name" value="HPT"/>
    <property type="match status" value="1"/>
</dbReference>
<protein>
    <recommendedName>
        <fullName evidence="2">histidine kinase</fullName>
        <ecNumber evidence="2">2.7.13.3</ecNumber>
    </recommendedName>
</protein>
<dbReference type="Gene3D" id="1.20.120.160">
    <property type="entry name" value="HPT domain"/>
    <property type="match status" value="1"/>
</dbReference>
<dbReference type="InterPro" id="IPR003594">
    <property type="entry name" value="HATPase_dom"/>
</dbReference>
<comment type="caution">
    <text evidence="14">The sequence shown here is derived from an EMBL/GenBank/DDBJ whole genome shotgun (WGS) entry which is preliminary data.</text>
</comment>
<dbReference type="InterPro" id="IPR002545">
    <property type="entry name" value="CheW-lke_dom"/>
</dbReference>
<dbReference type="SMART" id="SM00260">
    <property type="entry name" value="CheW"/>
    <property type="match status" value="1"/>
</dbReference>
<feature type="modified residue" description="Phosphohistidine" evidence="7">
    <location>
        <position position="49"/>
    </location>
</feature>
<dbReference type="PROSITE" id="PS50894">
    <property type="entry name" value="HPT"/>
    <property type="match status" value="1"/>
</dbReference>
<dbReference type="Proteomes" id="UP001596138">
    <property type="component" value="Unassembled WGS sequence"/>
</dbReference>
<dbReference type="InterPro" id="IPR051315">
    <property type="entry name" value="Bact_Chemotaxis_CheA"/>
</dbReference>
<dbReference type="Gene3D" id="3.40.50.2300">
    <property type="match status" value="1"/>
</dbReference>
<dbReference type="InterPro" id="IPR008207">
    <property type="entry name" value="Sig_transdc_His_kin_Hpt_dom"/>
</dbReference>
<evidence type="ECO:0000256" key="2">
    <source>
        <dbReference type="ARBA" id="ARBA00012438"/>
    </source>
</evidence>
<dbReference type="SUPFAM" id="SSF55874">
    <property type="entry name" value="ATPase domain of HSP90 chaperone/DNA topoisomerase II/histidine kinase"/>
    <property type="match status" value="1"/>
</dbReference>
<dbReference type="PROSITE" id="PS50110">
    <property type="entry name" value="RESPONSE_REGULATORY"/>
    <property type="match status" value="1"/>
</dbReference>
<evidence type="ECO:0000259" key="13">
    <source>
        <dbReference type="PROSITE" id="PS50894"/>
    </source>
</evidence>
<dbReference type="SMART" id="SM00448">
    <property type="entry name" value="REC"/>
    <property type="match status" value="1"/>
</dbReference>
<dbReference type="Pfam" id="PF01584">
    <property type="entry name" value="CheW"/>
    <property type="match status" value="1"/>
</dbReference>
<feature type="modified residue" description="4-aspartylphosphate" evidence="8">
    <location>
        <position position="673"/>
    </location>
</feature>
<feature type="domain" description="Response regulatory" evidence="11">
    <location>
        <begin position="624"/>
        <end position="740"/>
    </location>
</feature>
<evidence type="ECO:0000256" key="8">
    <source>
        <dbReference type="PROSITE-ProRule" id="PRU00169"/>
    </source>
</evidence>
<evidence type="ECO:0000256" key="5">
    <source>
        <dbReference type="ARBA" id="ARBA00022777"/>
    </source>
</evidence>
<evidence type="ECO:0000313" key="15">
    <source>
        <dbReference type="Proteomes" id="UP001596138"/>
    </source>
</evidence>
<dbReference type="SUPFAM" id="SSF50341">
    <property type="entry name" value="CheW-like"/>
    <property type="match status" value="1"/>
</dbReference>
<dbReference type="RefSeq" id="WP_386764699.1">
    <property type="nucleotide sequence ID" value="NZ_JBHSTI010000008.1"/>
</dbReference>
<dbReference type="SUPFAM" id="SSF52172">
    <property type="entry name" value="CheY-like"/>
    <property type="match status" value="1"/>
</dbReference>
<dbReference type="SMART" id="SM00073">
    <property type="entry name" value="HPT"/>
    <property type="match status" value="1"/>
</dbReference>
<dbReference type="PROSITE" id="PS50109">
    <property type="entry name" value="HIS_KIN"/>
    <property type="match status" value="1"/>
</dbReference>
<dbReference type="PROSITE" id="PS50851">
    <property type="entry name" value="CHEW"/>
    <property type="match status" value="1"/>
</dbReference>
<feature type="domain" description="Histidine kinase" evidence="10">
    <location>
        <begin position="222"/>
        <end position="455"/>
    </location>
</feature>
<dbReference type="Gene3D" id="3.30.565.10">
    <property type="entry name" value="Histidine kinase-like ATPase, C-terminal domain"/>
    <property type="match status" value="1"/>
</dbReference>
<evidence type="ECO:0000256" key="3">
    <source>
        <dbReference type="ARBA" id="ARBA00022553"/>
    </source>
</evidence>
<keyword evidence="5" id="KW-0418">Kinase</keyword>
<feature type="domain" description="CheW-like" evidence="12">
    <location>
        <begin position="457"/>
        <end position="590"/>
    </location>
</feature>
<evidence type="ECO:0000259" key="12">
    <source>
        <dbReference type="PROSITE" id="PS50851"/>
    </source>
</evidence>
<dbReference type="InterPro" id="IPR004358">
    <property type="entry name" value="Sig_transdc_His_kin-like_C"/>
</dbReference>
<evidence type="ECO:0000256" key="4">
    <source>
        <dbReference type="ARBA" id="ARBA00022679"/>
    </source>
</evidence>
<evidence type="ECO:0000256" key="7">
    <source>
        <dbReference type="PROSITE-ProRule" id="PRU00110"/>
    </source>
</evidence>
<dbReference type="PRINTS" id="PR00344">
    <property type="entry name" value="BCTRLSENSOR"/>
</dbReference>
<evidence type="ECO:0000259" key="11">
    <source>
        <dbReference type="PROSITE" id="PS50110"/>
    </source>
</evidence>
<evidence type="ECO:0000256" key="1">
    <source>
        <dbReference type="ARBA" id="ARBA00000085"/>
    </source>
</evidence>
<sequence length="743" mass="78157">MAWSDNPELAASFRHEAAERSASLRDGLLALEGSAQPRQAATALMRDAHTLKGSATMFGAAEVVELAHRAEDLLARVRDGRVAVRRDVIDLLLLATELLSRWRPGEEWAVPADVRADTLVSLDAAISGRESVEVPRLPAEPSPVAAEAPDAAAEELPSAHAGGRLGDQVRVPTRRVHGLLDVVGEAELDVRRVERHTRELSDLLSEHQVLVKQLRAALLAGGSVGELGDRVTAMVGVGDRLHATTRDLRSRTEDAGNRLARVRDGAMGLAMVPVRRVAAAFPALVREVAGASGKDVELVLDGADVELDVRVLDGVADALRHLVTNAVDHGCETPDGRAAAGKPRRAIVTLAARTAGSSAVVEVADDGAGVDDDLLREIAVRRGYLPEGTTASGSVLHQVLFEPGFSTREDVTTTSGRGVGLDVVRSAVQELGGTIEVVSTLGLGTRFILTLPVTLGVARCLLVRCGTERYAVPLAGVVETLSLGDVAVHDVAGSLVISREDSGATMPLADLGEVLGVVGARSPRAVVVARLTGESVAWAVDEVESEREVVVKSLGDFLGRVPGAAGATIDDDGSVLLLVDLRELALRWTGSASLGAGVPEPLATETSGAAPRERDTAEGQGRARVLVVEDSLGVRELQRSILEGAGYDVVTAVDGLDGAARLQGGPVDLVLSDVEMPGMDGFTLTRTIRKTRGWENVPVVIMTSRGDDADKRAGLDAGADAYLLKREFDQRALVDTVRRLVGR</sequence>
<accession>A0ABW1SZR9</accession>
<evidence type="ECO:0000256" key="9">
    <source>
        <dbReference type="SAM" id="MobiDB-lite"/>
    </source>
</evidence>
<dbReference type="Pfam" id="PF01627">
    <property type="entry name" value="Hpt"/>
    <property type="match status" value="1"/>
</dbReference>
<reference evidence="15" key="1">
    <citation type="journal article" date="2019" name="Int. J. Syst. Evol. Microbiol.">
        <title>The Global Catalogue of Microorganisms (GCM) 10K type strain sequencing project: providing services to taxonomists for standard genome sequencing and annotation.</title>
        <authorList>
            <consortium name="The Broad Institute Genomics Platform"/>
            <consortium name="The Broad Institute Genome Sequencing Center for Infectious Disease"/>
            <person name="Wu L."/>
            <person name="Ma J."/>
        </authorList>
    </citation>
    <scope>NUCLEOTIDE SEQUENCE [LARGE SCALE GENOMIC DNA]</scope>
    <source>
        <strain evidence="15">CGMCC 4.7317</strain>
    </source>
</reference>
<dbReference type="SMART" id="SM00387">
    <property type="entry name" value="HATPase_c"/>
    <property type="match status" value="1"/>
</dbReference>
<dbReference type="InterPro" id="IPR036061">
    <property type="entry name" value="CheW-like_dom_sf"/>
</dbReference>
<organism evidence="14 15">
    <name type="scientific">Longivirga aurantiaca</name>
    <dbReference type="NCBI Taxonomy" id="1837743"/>
    <lineage>
        <taxon>Bacteria</taxon>
        <taxon>Bacillati</taxon>
        <taxon>Actinomycetota</taxon>
        <taxon>Actinomycetes</taxon>
        <taxon>Sporichthyales</taxon>
        <taxon>Sporichthyaceae</taxon>
        <taxon>Longivirga</taxon>
    </lineage>
</organism>
<gene>
    <name evidence="14" type="ORF">ACFQGU_05995</name>
</gene>